<dbReference type="AlphaFoldDB" id="A0A6N6JMI1"/>
<dbReference type="InterPro" id="IPR036890">
    <property type="entry name" value="HATPase_C_sf"/>
</dbReference>
<evidence type="ECO:0000313" key="14">
    <source>
        <dbReference type="EMBL" id="GFE67315.1"/>
    </source>
</evidence>
<dbReference type="Gene3D" id="3.30.565.10">
    <property type="entry name" value="Histidine kinase-like ATPase, C-terminal domain"/>
    <property type="match status" value="1"/>
</dbReference>
<evidence type="ECO:0000256" key="4">
    <source>
        <dbReference type="ARBA" id="ARBA00022553"/>
    </source>
</evidence>
<evidence type="ECO:0000256" key="1">
    <source>
        <dbReference type="ARBA" id="ARBA00000085"/>
    </source>
</evidence>
<organism evidence="14 15">
    <name type="scientific">Litoreibacter roseus</name>
    <dbReference type="NCBI Taxonomy" id="2601869"/>
    <lineage>
        <taxon>Bacteria</taxon>
        <taxon>Pseudomonadati</taxon>
        <taxon>Pseudomonadota</taxon>
        <taxon>Alphaproteobacteria</taxon>
        <taxon>Rhodobacterales</taxon>
        <taxon>Roseobacteraceae</taxon>
        <taxon>Litoreibacter</taxon>
    </lineage>
</organism>
<dbReference type="PANTHER" id="PTHR45436:SF15">
    <property type="entry name" value="SENSOR HISTIDINE KINASE CUSS"/>
    <property type="match status" value="1"/>
</dbReference>
<reference evidence="14 15" key="1">
    <citation type="submission" date="2019-12" db="EMBL/GenBank/DDBJ databases">
        <title>Litoreibacter badius sp. nov., a novel bacteriochlorophyll a-containing bacterium in the genus Litoreibacter.</title>
        <authorList>
            <person name="Kanamuro M."/>
            <person name="Takabe Y."/>
            <person name="Mori K."/>
            <person name="Takaichi S."/>
            <person name="Hanada S."/>
        </authorList>
    </citation>
    <scope>NUCLEOTIDE SEQUENCE [LARGE SCALE GENOMIC DNA]</scope>
    <source>
        <strain evidence="14 15">K6</strain>
    </source>
</reference>
<evidence type="ECO:0000256" key="11">
    <source>
        <dbReference type="SAM" id="Coils"/>
    </source>
</evidence>
<gene>
    <name evidence="14" type="ORF">KIN_43890</name>
</gene>
<evidence type="ECO:0000256" key="10">
    <source>
        <dbReference type="ARBA" id="ARBA00023136"/>
    </source>
</evidence>
<evidence type="ECO:0000256" key="3">
    <source>
        <dbReference type="ARBA" id="ARBA00012438"/>
    </source>
</evidence>
<comment type="subcellular location">
    <subcellularLocation>
        <location evidence="2">Membrane</location>
        <topology evidence="2">Multi-pass membrane protein</topology>
    </subcellularLocation>
</comment>
<evidence type="ECO:0000256" key="9">
    <source>
        <dbReference type="ARBA" id="ARBA00023012"/>
    </source>
</evidence>
<name>A0A6N6JMI1_9RHOB</name>
<dbReference type="EC" id="2.7.13.3" evidence="3"/>
<dbReference type="InterPro" id="IPR003594">
    <property type="entry name" value="HATPase_dom"/>
</dbReference>
<dbReference type="RefSeq" id="WP_159811162.1">
    <property type="nucleotide sequence ID" value="NZ_BLJE01000011.1"/>
</dbReference>
<dbReference type="SMART" id="SM00387">
    <property type="entry name" value="HATPase_c"/>
    <property type="match status" value="1"/>
</dbReference>
<dbReference type="PRINTS" id="PR00344">
    <property type="entry name" value="BCTRLSENSOR"/>
</dbReference>
<evidence type="ECO:0000313" key="15">
    <source>
        <dbReference type="Proteomes" id="UP000436822"/>
    </source>
</evidence>
<dbReference type="InterPro" id="IPR005467">
    <property type="entry name" value="His_kinase_dom"/>
</dbReference>
<dbReference type="OrthoDB" id="8673316at2"/>
<keyword evidence="9" id="KW-0902">Two-component regulatory system</keyword>
<sequence>MNKDAPSLARRLTRRLTIIAAAVVVLNIAIVGIYYGSDQRELENEALIHEIERLQVSMEGTSIPPDADLRSLYADHPAAYAFAVVDRGGAVLEATNAELIPPFALDVYADDWVIRPGTAASSLRIAGRELSERTDGVRIVFVMASDPADLMRAAFLREFYRHVALPVLPMALVLIIASAVFLRRGLAPVAVAARWARSIKPGTDVPPPSIDNAPAEVADLVDATQRALNRLDQALASEKRNAAEAAHALRTPVAVLLARLDALPPGETTDRLRSDLLTLSRTVQQVLAASRTEAVDVPQDAAIDLSEVAETVVAGLAPFAHEKDVDLALSLPEVPVLANADAEGVEVALSNLVENAILHGGPGSVEITVGPAPAICVRDHGPGVSLSATTELFKPFWRGPDAVPGGAGLGLAIVDRLQRAQGGRIVVQAPVDGGCAFILTFQNPKT</sequence>
<keyword evidence="11" id="KW-0175">Coiled coil</keyword>
<dbReference type="InterPro" id="IPR050428">
    <property type="entry name" value="TCS_sensor_his_kinase"/>
</dbReference>
<evidence type="ECO:0000259" key="13">
    <source>
        <dbReference type="PROSITE" id="PS50109"/>
    </source>
</evidence>
<dbReference type="SUPFAM" id="SSF55874">
    <property type="entry name" value="ATPase domain of HSP90 chaperone/DNA topoisomerase II/histidine kinase"/>
    <property type="match status" value="1"/>
</dbReference>
<evidence type="ECO:0000256" key="12">
    <source>
        <dbReference type="SAM" id="Phobius"/>
    </source>
</evidence>
<dbReference type="GO" id="GO:0005886">
    <property type="term" value="C:plasma membrane"/>
    <property type="evidence" value="ECO:0007669"/>
    <property type="project" value="TreeGrafter"/>
</dbReference>
<feature type="transmembrane region" description="Helical" evidence="12">
    <location>
        <begin position="159"/>
        <end position="182"/>
    </location>
</feature>
<evidence type="ECO:0000256" key="8">
    <source>
        <dbReference type="ARBA" id="ARBA00022989"/>
    </source>
</evidence>
<accession>A0A6N6JMI1</accession>
<dbReference type="InterPro" id="IPR004358">
    <property type="entry name" value="Sig_transdc_His_kin-like_C"/>
</dbReference>
<comment type="caution">
    <text evidence="14">The sequence shown here is derived from an EMBL/GenBank/DDBJ whole genome shotgun (WGS) entry which is preliminary data.</text>
</comment>
<feature type="transmembrane region" description="Helical" evidence="12">
    <location>
        <begin position="12"/>
        <end position="35"/>
    </location>
</feature>
<dbReference type="InterPro" id="IPR036097">
    <property type="entry name" value="HisK_dim/P_sf"/>
</dbReference>
<dbReference type="PANTHER" id="PTHR45436">
    <property type="entry name" value="SENSOR HISTIDINE KINASE YKOH"/>
    <property type="match status" value="1"/>
</dbReference>
<keyword evidence="5" id="KW-0808">Transferase</keyword>
<comment type="catalytic activity">
    <reaction evidence="1">
        <text>ATP + protein L-histidine = ADP + protein N-phospho-L-histidine.</text>
        <dbReference type="EC" id="2.7.13.3"/>
    </reaction>
</comment>
<feature type="domain" description="Histidine kinase" evidence="13">
    <location>
        <begin position="244"/>
        <end position="445"/>
    </location>
</feature>
<dbReference type="EMBL" id="BLJE01000011">
    <property type="protein sequence ID" value="GFE67315.1"/>
    <property type="molecule type" value="Genomic_DNA"/>
</dbReference>
<dbReference type="Pfam" id="PF02518">
    <property type="entry name" value="HATPase_c"/>
    <property type="match status" value="1"/>
</dbReference>
<dbReference type="GO" id="GO:0000155">
    <property type="term" value="F:phosphorelay sensor kinase activity"/>
    <property type="evidence" value="ECO:0007669"/>
    <property type="project" value="InterPro"/>
</dbReference>
<evidence type="ECO:0000256" key="7">
    <source>
        <dbReference type="ARBA" id="ARBA00022777"/>
    </source>
</evidence>
<dbReference type="PROSITE" id="PS50109">
    <property type="entry name" value="HIS_KIN"/>
    <property type="match status" value="1"/>
</dbReference>
<evidence type="ECO:0000256" key="6">
    <source>
        <dbReference type="ARBA" id="ARBA00022692"/>
    </source>
</evidence>
<protein>
    <recommendedName>
        <fullName evidence="3">histidine kinase</fullName>
        <ecNumber evidence="3">2.7.13.3</ecNumber>
    </recommendedName>
</protein>
<keyword evidence="8 12" id="KW-1133">Transmembrane helix</keyword>
<keyword evidence="7" id="KW-0418">Kinase</keyword>
<evidence type="ECO:0000256" key="5">
    <source>
        <dbReference type="ARBA" id="ARBA00022679"/>
    </source>
</evidence>
<keyword evidence="6 12" id="KW-0812">Transmembrane</keyword>
<evidence type="ECO:0000256" key="2">
    <source>
        <dbReference type="ARBA" id="ARBA00004141"/>
    </source>
</evidence>
<dbReference type="Gene3D" id="1.10.287.130">
    <property type="match status" value="1"/>
</dbReference>
<proteinExistence type="predicted"/>
<dbReference type="Proteomes" id="UP000436822">
    <property type="component" value="Unassembled WGS sequence"/>
</dbReference>
<dbReference type="SUPFAM" id="SSF47384">
    <property type="entry name" value="Homodimeric domain of signal transducing histidine kinase"/>
    <property type="match status" value="1"/>
</dbReference>
<keyword evidence="4" id="KW-0597">Phosphoprotein</keyword>
<keyword evidence="10 12" id="KW-0472">Membrane</keyword>
<keyword evidence="15" id="KW-1185">Reference proteome</keyword>
<feature type="coiled-coil region" evidence="11">
    <location>
        <begin position="221"/>
        <end position="248"/>
    </location>
</feature>